<organism evidence="2 3">
    <name type="scientific">Halolactibacillus halophilus</name>
    <dbReference type="NCBI Taxonomy" id="306540"/>
    <lineage>
        <taxon>Bacteria</taxon>
        <taxon>Bacillati</taxon>
        <taxon>Bacillota</taxon>
        <taxon>Bacilli</taxon>
        <taxon>Bacillales</taxon>
        <taxon>Bacillaceae</taxon>
        <taxon>Halolactibacillus</taxon>
    </lineage>
</organism>
<keyword evidence="4" id="KW-1185">Reference proteome</keyword>
<sequence>MNIQITNVSMRYVDGQIDSVQVHFNGQNDERTINVNGYIPLTAEQYMGNEAPSALIEIVRQEVATKIMDGGRAE</sequence>
<dbReference type="AlphaFoldDB" id="A0A1I5NK14"/>
<reference evidence="1 4" key="2">
    <citation type="submission" date="2019-07" db="EMBL/GenBank/DDBJ databases">
        <title>Whole genome shotgun sequence of Halolactibacillus halophilus NBRC 100868.</title>
        <authorList>
            <person name="Hosoyama A."/>
            <person name="Uohara A."/>
            <person name="Ohji S."/>
            <person name="Ichikawa N."/>
        </authorList>
    </citation>
    <scope>NUCLEOTIDE SEQUENCE [LARGE SCALE GENOMIC DNA]</scope>
    <source>
        <strain evidence="1 4">NBRC 100868</strain>
    </source>
</reference>
<accession>A0A1I5NK14</accession>
<proteinExistence type="predicted"/>
<dbReference type="OrthoDB" id="2912248at2"/>
<evidence type="ECO:0000313" key="1">
    <source>
        <dbReference type="EMBL" id="GEM01357.1"/>
    </source>
</evidence>
<dbReference type="EMBL" id="FOXC01000009">
    <property type="protein sequence ID" value="SFP21676.1"/>
    <property type="molecule type" value="Genomic_DNA"/>
</dbReference>
<dbReference type="RefSeq" id="WP_089831088.1">
    <property type="nucleotide sequence ID" value="NZ_BJWI01000008.1"/>
</dbReference>
<evidence type="ECO:0000313" key="4">
    <source>
        <dbReference type="Proteomes" id="UP000321547"/>
    </source>
</evidence>
<evidence type="ECO:0000313" key="2">
    <source>
        <dbReference type="EMBL" id="SFP21676.1"/>
    </source>
</evidence>
<dbReference type="Proteomes" id="UP000242243">
    <property type="component" value="Unassembled WGS sequence"/>
</dbReference>
<dbReference type="EMBL" id="BJWI01000008">
    <property type="protein sequence ID" value="GEM01357.1"/>
    <property type="molecule type" value="Genomic_DNA"/>
</dbReference>
<name>A0A1I5NK14_9BACI</name>
<reference evidence="2 3" key="1">
    <citation type="submission" date="2016-10" db="EMBL/GenBank/DDBJ databases">
        <authorList>
            <person name="de Groot N.N."/>
        </authorList>
    </citation>
    <scope>NUCLEOTIDE SEQUENCE [LARGE SCALE GENOMIC DNA]</scope>
    <source>
        <strain evidence="2 3">DSM 17073</strain>
    </source>
</reference>
<dbReference type="STRING" id="306540.SAMN05421839_10970"/>
<evidence type="ECO:0000313" key="3">
    <source>
        <dbReference type="Proteomes" id="UP000242243"/>
    </source>
</evidence>
<gene>
    <name evidence="1" type="ORF">HHA03_08890</name>
    <name evidence="2" type="ORF">SAMN05421839_10970</name>
</gene>
<dbReference type="Proteomes" id="UP000321547">
    <property type="component" value="Unassembled WGS sequence"/>
</dbReference>
<protein>
    <submittedName>
        <fullName evidence="2">Uncharacterized protein</fullName>
    </submittedName>
</protein>